<keyword evidence="3" id="KW-1185">Reference proteome</keyword>
<accession>A0A1X0JHA8</accession>
<gene>
    <name evidence="2" type="ORF">BST47_25380</name>
</gene>
<reference evidence="2 3" key="1">
    <citation type="submission" date="2017-02" db="EMBL/GenBank/DDBJ databases">
        <title>The new phylogeny of genus Mycobacterium.</title>
        <authorList>
            <person name="Tortoli E."/>
            <person name="Trovato A."/>
            <person name="Cirillo D.M."/>
        </authorList>
    </citation>
    <scope>NUCLEOTIDE SEQUENCE [LARGE SCALE GENOMIC DNA]</scope>
    <source>
        <strain evidence="2 3">DSM 44338</strain>
    </source>
</reference>
<proteinExistence type="predicted"/>
<dbReference type="RefSeq" id="WP_083128439.1">
    <property type="nucleotide sequence ID" value="NZ_MVIM01000018.1"/>
</dbReference>
<name>A0A1X0JHA8_9MYCO</name>
<feature type="region of interest" description="Disordered" evidence="1">
    <location>
        <begin position="1"/>
        <end position="25"/>
    </location>
</feature>
<evidence type="ECO:0000313" key="3">
    <source>
        <dbReference type="Proteomes" id="UP000192411"/>
    </source>
</evidence>
<sequence>MADNKIPAEILSSSSDVRPATGAEALPRPSLRSRLTARLRADRYDRLLAVGVPAPEGSALAAHEARLTSTAEREAIARSLRATVADARGRGLLLSSRVPLHVPNIAAAEDVIDAITLRLHSPRPVSARGMARLRQILGDGAGPLYRYGRGDLRGRLGAALAAL</sequence>
<evidence type="ECO:0000256" key="1">
    <source>
        <dbReference type="SAM" id="MobiDB-lite"/>
    </source>
</evidence>
<organism evidence="2 3">
    <name type="scientific">Mycolicibacterium tusciae</name>
    <dbReference type="NCBI Taxonomy" id="75922"/>
    <lineage>
        <taxon>Bacteria</taxon>
        <taxon>Bacillati</taxon>
        <taxon>Actinomycetota</taxon>
        <taxon>Actinomycetes</taxon>
        <taxon>Mycobacteriales</taxon>
        <taxon>Mycobacteriaceae</taxon>
        <taxon>Mycolicibacterium</taxon>
    </lineage>
</organism>
<dbReference type="OrthoDB" id="4630055at2"/>
<comment type="caution">
    <text evidence="2">The sequence shown here is derived from an EMBL/GenBank/DDBJ whole genome shotgun (WGS) entry which is preliminary data.</text>
</comment>
<dbReference type="Proteomes" id="UP000192411">
    <property type="component" value="Unassembled WGS sequence"/>
</dbReference>
<dbReference type="EMBL" id="MVIM01000018">
    <property type="protein sequence ID" value="ORB62111.1"/>
    <property type="molecule type" value="Genomic_DNA"/>
</dbReference>
<protein>
    <submittedName>
        <fullName evidence="2">Uncharacterized protein</fullName>
    </submittedName>
</protein>
<dbReference type="AlphaFoldDB" id="A0A1X0JHA8"/>
<evidence type="ECO:0000313" key="2">
    <source>
        <dbReference type="EMBL" id="ORB62111.1"/>
    </source>
</evidence>